<organism evidence="2">
    <name type="scientific">hydrothermal vent metagenome</name>
    <dbReference type="NCBI Taxonomy" id="652676"/>
    <lineage>
        <taxon>unclassified sequences</taxon>
        <taxon>metagenomes</taxon>
        <taxon>ecological metagenomes</taxon>
    </lineage>
</organism>
<evidence type="ECO:0000313" key="2">
    <source>
        <dbReference type="EMBL" id="SFV89852.1"/>
    </source>
</evidence>
<evidence type="ECO:0000256" key="1">
    <source>
        <dbReference type="SAM" id="Phobius"/>
    </source>
</evidence>
<dbReference type="SUPFAM" id="SSF48452">
    <property type="entry name" value="TPR-like"/>
    <property type="match status" value="1"/>
</dbReference>
<accession>A0A1W1E7A1</accession>
<name>A0A1W1E7A1_9ZZZZ</name>
<sequence length="215" mass="25339">MYDIKELEKQWEHYHRKRIRPWIILALFISALVAMLFIFKDKVNVTALLPTGTKEEIEKSDTKQPKPIDKIYLSPSLERLEVKQQRSLVESPIENVNEHTVSRKNALHIEVIETQKSTDAYKEVEKRFRLGHDPDDSLFLAKAYYLKGMYKKAEYWALQTNKIDENIEESWLIFVKAKLKRGHRNEALRILNTYIEKTNSIEGKVLLSKIRKGNI</sequence>
<keyword evidence="1" id="KW-0812">Transmembrane</keyword>
<gene>
    <name evidence="2" type="ORF">MNB_SV-4-1035</name>
</gene>
<keyword evidence="1" id="KW-1133">Transmembrane helix</keyword>
<protein>
    <submittedName>
        <fullName evidence="2">Transformation system protein</fullName>
    </submittedName>
</protein>
<dbReference type="InterPro" id="IPR011990">
    <property type="entry name" value="TPR-like_helical_dom_sf"/>
</dbReference>
<proteinExistence type="predicted"/>
<dbReference type="Gene3D" id="1.25.40.10">
    <property type="entry name" value="Tetratricopeptide repeat domain"/>
    <property type="match status" value="1"/>
</dbReference>
<keyword evidence="1" id="KW-0472">Membrane</keyword>
<feature type="transmembrane region" description="Helical" evidence="1">
    <location>
        <begin position="21"/>
        <end position="39"/>
    </location>
</feature>
<reference evidence="2" key="1">
    <citation type="submission" date="2016-10" db="EMBL/GenBank/DDBJ databases">
        <authorList>
            <person name="de Groot N.N."/>
        </authorList>
    </citation>
    <scope>NUCLEOTIDE SEQUENCE</scope>
</reference>
<dbReference type="AlphaFoldDB" id="A0A1W1E7A1"/>
<dbReference type="EMBL" id="FPIB01000003">
    <property type="protein sequence ID" value="SFV89852.1"/>
    <property type="molecule type" value="Genomic_DNA"/>
</dbReference>